<dbReference type="SUPFAM" id="SSF52833">
    <property type="entry name" value="Thioredoxin-like"/>
    <property type="match status" value="1"/>
</dbReference>
<keyword evidence="3" id="KW-0413">Isomerase</keyword>
<dbReference type="PROSITE" id="PS51352">
    <property type="entry name" value="THIOREDOXIN_2"/>
    <property type="match status" value="1"/>
</dbReference>
<accession>A0ABU0U943</accession>
<dbReference type="InterPro" id="IPR050553">
    <property type="entry name" value="Thioredoxin_ResA/DsbE_sf"/>
</dbReference>
<name>A0ABU0U943_9SPHI</name>
<dbReference type="InterPro" id="IPR036249">
    <property type="entry name" value="Thioredoxin-like_sf"/>
</dbReference>
<feature type="domain" description="Thioredoxin" evidence="2">
    <location>
        <begin position="353"/>
        <end position="503"/>
    </location>
</feature>
<dbReference type="InterPro" id="IPR013766">
    <property type="entry name" value="Thioredoxin_domain"/>
</dbReference>
<keyword evidence="4" id="KW-1185">Reference proteome</keyword>
<evidence type="ECO:0000256" key="1">
    <source>
        <dbReference type="SAM" id="SignalP"/>
    </source>
</evidence>
<sequence length="504" mass="58712">MLKLKILFMLFFAFGTALFAQKLTINGKIDKELKVDSFLFRYATNFVDQENLYGKGEEVRVKVKHGRFQIDLDNLPATFYAFIRLPKNYSKDISDDYRLIGNSGNFFMLKADNPMEMQLYQHGVSFSGGQKSSLDCQLELFRLKKKLSDRLISLKNSFGSFDEKTTEKQINDYLSAYKSINLNACLEAKKLVTSYAQLLDTMTANTHYYDFIGRTKWDEINHINWLVDFSPDSVRSYVARYYNKYYTDELSYGDPKRYRGTSNEYPKFLAYKAFTDLMQTMAPLGRRIKPNVALADLLISERYHGALYDQVAFSSLLIRGTKEYLDDMYLTSLMGNMKNEDFRQYVSDLRKKRTTRAKSFQFKLEDENGKMVTNADLKGKVVLLDFWFTGCRGCLALHKNMKPIKEHFKNNPNFKYVSISIDKKRENWLNSLQKGEYTDKFDVKLWTGGQNDKHPIIRYYEIGSYPTMILISKNDDVVAMNPPNPYTEKNKNALIKMISEALEE</sequence>
<dbReference type="PANTHER" id="PTHR42852">
    <property type="entry name" value="THIOL:DISULFIDE INTERCHANGE PROTEIN DSBE"/>
    <property type="match status" value="1"/>
</dbReference>
<protein>
    <submittedName>
        <fullName evidence="3">Thiol-disulfide isomerase/thioredoxin</fullName>
    </submittedName>
</protein>
<dbReference type="Proteomes" id="UP001244640">
    <property type="component" value="Unassembled WGS sequence"/>
</dbReference>
<evidence type="ECO:0000313" key="3">
    <source>
        <dbReference type="EMBL" id="MDQ1151183.1"/>
    </source>
</evidence>
<feature type="chain" id="PRO_5047218378" evidence="1">
    <location>
        <begin position="20"/>
        <end position="504"/>
    </location>
</feature>
<dbReference type="Gene3D" id="3.40.30.10">
    <property type="entry name" value="Glutaredoxin"/>
    <property type="match status" value="1"/>
</dbReference>
<reference evidence="3 4" key="1">
    <citation type="submission" date="2023-07" db="EMBL/GenBank/DDBJ databases">
        <title>Functional and genomic diversity of the sorghum phyllosphere microbiome.</title>
        <authorList>
            <person name="Shade A."/>
        </authorList>
    </citation>
    <scope>NUCLEOTIDE SEQUENCE [LARGE SCALE GENOMIC DNA]</scope>
    <source>
        <strain evidence="3 4">SORGH_AS_0892</strain>
    </source>
</reference>
<dbReference type="InterPro" id="IPR012336">
    <property type="entry name" value="Thioredoxin-like_fold"/>
</dbReference>
<evidence type="ECO:0000313" key="4">
    <source>
        <dbReference type="Proteomes" id="UP001244640"/>
    </source>
</evidence>
<dbReference type="PANTHER" id="PTHR42852:SF13">
    <property type="entry name" value="PROTEIN DIPZ"/>
    <property type="match status" value="1"/>
</dbReference>
<evidence type="ECO:0000259" key="2">
    <source>
        <dbReference type="PROSITE" id="PS51352"/>
    </source>
</evidence>
<dbReference type="CDD" id="cd02966">
    <property type="entry name" value="TlpA_like_family"/>
    <property type="match status" value="1"/>
</dbReference>
<comment type="caution">
    <text evidence="3">The sequence shown here is derived from an EMBL/GenBank/DDBJ whole genome shotgun (WGS) entry which is preliminary data.</text>
</comment>
<proteinExistence type="predicted"/>
<dbReference type="RefSeq" id="WP_307186701.1">
    <property type="nucleotide sequence ID" value="NZ_JAUTBA010000001.1"/>
</dbReference>
<gene>
    <name evidence="3" type="ORF">QE382_003167</name>
</gene>
<dbReference type="GO" id="GO:0016853">
    <property type="term" value="F:isomerase activity"/>
    <property type="evidence" value="ECO:0007669"/>
    <property type="project" value="UniProtKB-KW"/>
</dbReference>
<dbReference type="Pfam" id="PF13905">
    <property type="entry name" value="Thioredoxin_8"/>
    <property type="match status" value="1"/>
</dbReference>
<keyword evidence="1" id="KW-0732">Signal</keyword>
<dbReference type="EMBL" id="JAUTBA010000001">
    <property type="protein sequence ID" value="MDQ1151183.1"/>
    <property type="molecule type" value="Genomic_DNA"/>
</dbReference>
<organism evidence="3 4">
    <name type="scientific">Sphingobacterium zeae</name>
    <dbReference type="NCBI Taxonomy" id="1776859"/>
    <lineage>
        <taxon>Bacteria</taxon>
        <taxon>Pseudomonadati</taxon>
        <taxon>Bacteroidota</taxon>
        <taxon>Sphingobacteriia</taxon>
        <taxon>Sphingobacteriales</taxon>
        <taxon>Sphingobacteriaceae</taxon>
        <taxon>Sphingobacterium</taxon>
    </lineage>
</organism>
<feature type="signal peptide" evidence="1">
    <location>
        <begin position="1"/>
        <end position="19"/>
    </location>
</feature>